<gene>
    <name evidence="5" type="ORF">NA56DRAFT_695011</name>
</gene>
<dbReference type="PROSITE" id="PS00012">
    <property type="entry name" value="PHOSPHOPANTETHEINE"/>
    <property type="match status" value="1"/>
</dbReference>
<dbReference type="GO" id="GO:0043041">
    <property type="term" value="P:amino acid activation for nonribosomal peptide biosynthetic process"/>
    <property type="evidence" value="ECO:0007669"/>
    <property type="project" value="TreeGrafter"/>
</dbReference>
<dbReference type="OrthoDB" id="416786at2759"/>
<dbReference type="InterPro" id="IPR036736">
    <property type="entry name" value="ACP-like_sf"/>
</dbReference>
<keyword evidence="2" id="KW-0597">Phosphoprotein</keyword>
<dbReference type="InterPro" id="IPR000873">
    <property type="entry name" value="AMP-dep_synth/lig_dom"/>
</dbReference>
<keyword evidence="1" id="KW-0596">Phosphopantetheine</keyword>
<protein>
    <submittedName>
        <fullName evidence="5">Acetyl-CoA synthetase-like protein</fullName>
    </submittedName>
</protein>
<dbReference type="NCBIfam" id="TIGR01733">
    <property type="entry name" value="AA-adenyl-dom"/>
    <property type="match status" value="2"/>
</dbReference>
<organism evidence="5 6">
    <name type="scientific">Hyaloscypha hepaticicola</name>
    <dbReference type="NCBI Taxonomy" id="2082293"/>
    <lineage>
        <taxon>Eukaryota</taxon>
        <taxon>Fungi</taxon>
        <taxon>Dikarya</taxon>
        <taxon>Ascomycota</taxon>
        <taxon>Pezizomycotina</taxon>
        <taxon>Leotiomycetes</taxon>
        <taxon>Helotiales</taxon>
        <taxon>Hyaloscyphaceae</taxon>
        <taxon>Hyaloscypha</taxon>
    </lineage>
</organism>
<dbReference type="InterPro" id="IPR006162">
    <property type="entry name" value="Ppantetheine_attach_site"/>
</dbReference>
<dbReference type="PROSITE" id="PS00455">
    <property type="entry name" value="AMP_BINDING"/>
    <property type="match status" value="2"/>
</dbReference>
<dbReference type="InterPro" id="IPR009081">
    <property type="entry name" value="PP-bd_ACP"/>
</dbReference>
<sequence length="2293" mass="252985">MHEGHSLETRMTKGEPMIEATSRDSHQVFGDCVRIMLPRHQPPEAEVEKRLQCLWASVLKISPDTIQGTDNCFHLGADSFSVLQLTATAEYHGLSLSVPDIFQNPQIRDQATLIVTRSNSAEESVRQDLGPFSLLPENVPRPWLRERAASLCRQKAEQVCDVFPCISGQEDGLVNAAQHPDRYIARLMFDLPASIHKDRFLGAWKTTVASAETLRTRIVQLDNLGLMQVVLDVSVDCVQCDSLIEYNAREAPYSMGKGTSLCKAGLIEESGRRLFVLFLHRVMFDHWSTSLILRILEDAYSGTATLELLSHRILVQYLLDAPFGTATRFWKRQLTDVQATGFPTLPSPAYRPQRNPTIEYEIENLLPSIGDTTAATAVRVAWALLQTRYTGADEIVFGVQVSGRHVAIPGIKHIAASTTAMVPLRVHIDFDTSVKALLRQMQNQAVEMMPFELLNQKQVSYMRDNLKRACDFQTLLTVRTMAESRAELFNSNQLDDDQTETSMNVLDAYDSFALLLACTTSNEGIKLRISFDSTVINNIQAQRMAHQFEHVLRQICDPSQADTILADLELISRPDLLDTWNWNVEVPEAVNECVHTLVTKTVRSQPDAPAICAWDGDLTYGELDDLSTRWAYFLLGNGVGTDLIVPICFEKTMWTPVAILGIMKAGGSWVALDHTQPEDRLRSILSQVNAKIIMSSSSNKSLATRLISGGQVVVVDQIQTSHLKEIPSGMDLPTISVASKLYIAFTSGSTGLPKGVVITHSNFSSAIRHQLSALKIGCKSRVFDSPKYVFDTAWATILFTLVAGACVCTPCERDMHNPEKIMREMRVDFAGMTPTVAKMLEPSRLLDLKVLVLGGEALRSTDVQRWHGRVSILNTYGPSECTPTATVQQVRDIDAKDPPIGLLFGLCGWVVDTKNSRRLMGIGEVGELWLEGPLVGNGYLDNPEKTAAAFVNSPLWLLQGGPSCRHKGRKGRLYRTGDLVRRRLDGSLDFIGRKDGQVKIRGQRVELAEVEHHLIQLLGQLEGGGAQAIAEVVMPQGGGRAMLVAFIVPKGGIAMTKDTLVSSVARLTDSLESRLAATLPSYMIPSVYIPLARVPITPTAKVDHRRLREIGATSALDHLATSRSHHQQPLSTAMEIKLSQLWASVLGISEVNIGADDSFFRSGGDSITAMQLAGLARDRGFSLTVEDIFTHPRLSDLAAIMVEDSKQGDNAMVGPFELLRGVGETIARQKSAALCSVDPSLVEDVFPCMPMQAGLLALTTWRPGNYVAQFVHQLREDIDIHHFRALWDAVILAAPILRTRIIDLEGQGLCQVVVREQMQWSTGTDLTAYCVAAKQRPIGLGTPLTEFGLIEDVECRKKLFVWTIHHSLFDGWSIPLLHKLAEKAYCNESLSPPPPHYQGFIKHVLNIDEDRAAEVWRAQFAGLDAQPFPPLPSANHKPKVDATIDHQISGLQWLRSDVTASTIVQTAWAIWMARYTGSDDVLFGTTGNGRQAPVPGIERMTGPTFATVPIRMLLSAEETIEQLLPRTQKQKLEMAAFEQMGLARIQRISKDAKRACAFQTLLVVQPRVDEVWREHSNLFCKSDQAQRESREDELDTYPILLSCRLRKKGLLARISFDSSVIGAVQVRRISRQFEHILRQVCEPKNSTKTLAEIQMLSDSDLQDIWQWNAEVPQAAEVCIHDLFTSTARHQPYAPAVCAWDGELTYQLLDELSTQLAHHLVQAGVGPEVIVPLCFEKSMWTPVTMLAVMKAGGASLAMDTTLPEERLRTMVKQAAGPVILSSVANEALARSLADDNATVFIPEALVKRPQTIVTKSLPVVSPSNMLYVVFTSGSTGTPKGAIITHANVSSAVRHQQAALGIVAASRVYDFASYTFDVAWSNHLHTLTAGGCLCIPGQDDRLNDIAGSIQRLRANYAALTPSVARLIDPTSVPELQTIRFCGEALKKEDVSRWEGSRTLLQSYGPAECTISATVSNGTVDSQRASNIGKGTGLSTWVLDVKTGSMLTSIGAIGELWLEGPLVGGGYLQDTQRTTAAFVEDPPWLLAGGPGQCGRRGRLYKTGDLVRYNSDGTLEFVGRKDNQVKLRGQRVELAEVEHHVRQALINENTIETTDFRLSKGAADTIEVVVEAITPRGGDRPVLVALIRLGYAASLPEDEHSAAVQTLTAGLEDRLQQQIPAYMVPIAYIPVHEMPLSPTGKTDRRRLRERLALSPIQDLTTPHSSSIEKRKPLTPIEKSLQMIWASVLDMDSELIGLDDNFIQLGGDSISAMRLAPRLWEQAKFLQEKNYSHNQQNV</sequence>
<evidence type="ECO:0000313" key="6">
    <source>
        <dbReference type="Proteomes" id="UP000235672"/>
    </source>
</evidence>
<dbReference type="GO" id="GO:0031177">
    <property type="term" value="F:phosphopantetheine binding"/>
    <property type="evidence" value="ECO:0007669"/>
    <property type="project" value="InterPro"/>
</dbReference>
<dbReference type="SUPFAM" id="SSF52777">
    <property type="entry name" value="CoA-dependent acyltransferases"/>
    <property type="match status" value="4"/>
</dbReference>
<keyword evidence="6" id="KW-1185">Reference proteome</keyword>
<dbReference type="FunFam" id="3.40.50.12780:FF:000014">
    <property type="entry name" value="Nonribosomal peptide synthetase 1"/>
    <property type="match status" value="1"/>
</dbReference>
<dbReference type="InterPro" id="IPR023213">
    <property type="entry name" value="CAT-like_dom_sf"/>
</dbReference>
<dbReference type="InterPro" id="IPR020845">
    <property type="entry name" value="AMP-binding_CS"/>
</dbReference>
<dbReference type="PROSITE" id="PS50075">
    <property type="entry name" value="CARRIER"/>
    <property type="match status" value="3"/>
</dbReference>
<dbReference type="PANTHER" id="PTHR45527:SF1">
    <property type="entry name" value="FATTY ACID SYNTHASE"/>
    <property type="match status" value="1"/>
</dbReference>
<evidence type="ECO:0000313" key="5">
    <source>
        <dbReference type="EMBL" id="PMD13176.1"/>
    </source>
</evidence>
<evidence type="ECO:0000256" key="3">
    <source>
        <dbReference type="ARBA" id="ARBA00022598"/>
    </source>
</evidence>
<dbReference type="FunFam" id="1.10.1200.10:FF:000005">
    <property type="entry name" value="Nonribosomal peptide synthetase 1"/>
    <property type="match status" value="1"/>
</dbReference>
<dbReference type="Pfam" id="PF00668">
    <property type="entry name" value="Condensation"/>
    <property type="match status" value="2"/>
</dbReference>
<dbReference type="SMART" id="SM00823">
    <property type="entry name" value="PKS_PP"/>
    <property type="match status" value="3"/>
</dbReference>
<keyword evidence="3" id="KW-0436">Ligase</keyword>
<dbReference type="GO" id="GO:0016874">
    <property type="term" value="F:ligase activity"/>
    <property type="evidence" value="ECO:0007669"/>
    <property type="project" value="UniProtKB-KW"/>
</dbReference>
<dbReference type="InterPro" id="IPR001242">
    <property type="entry name" value="Condensation_dom"/>
</dbReference>
<dbReference type="InterPro" id="IPR042099">
    <property type="entry name" value="ANL_N_sf"/>
</dbReference>
<evidence type="ECO:0000256" key="1">
    <source>
        <dbReference type="ARBA" id="ARBA00022450"/>
    </source>
</evidence>
<dbReference type="InterPro" id="IPR020806">
    <property type="entry name" value="PKS_PP-bd"/>
</dbReference>
<dbReference type="GO" id="GO:0044550">
    <property type="term" value="P:secondary metabolite biosynthetic process"/>
    <property type="evidence" value="ECO:0007669"/>
    <property type="project" value="TreeGrafter"/>
</dbReference>
<dbReference type="Gene3D" id="3.30.559.30">
    <property type="entry name" value="Nonribosomal peptide synthetase, condensation domain"/>
    <property type="match status" value="2"/>
</dbReference>
<dbReference type="Pfam" id="PF00550">
    <property type="entry name" value="PP-binding"/>
    <property type="match status" value="3"/>
</dbReference>
<dbReference type="PANTHER" id="PTHR45527">
    <property type="entry name" value="NONRIBOSOMAL PEPTIDE SYNTHETASE"/>
    <property type="match status" value="1"/>
</dbReference>
<dbReference type="InterPro" id="IPR010071">
    <property type="entry name" value="AA_adenyl_dom"/>
</dbReference>
<dbReference type="Gene3D" id="1.10.1200.10">
    <property type="entry name" value="ACP-like"/>
    <property type="match status" value="3"/>
</dbReference>
<feature type="domain" description="Carrier" evidence="4">
    <location>
        <begin position="42"/>
        <end position="118"/>
    </location>
</feature>
<feature type="domain" description="Carrier" evidence="4">
    <location>
        <begin position="2227"/>
        <end position="2293"/>
    </location>
</feature>
<feature type="domain" description="Carrier" evidence="4">
    <location>
        <begin position="1129"/>
        <end position="1205"/>
    </location>
</feature>
<dbReference type="CDD" id="cd05918">
    <property type="entry name" value="A_NRPS_SidN3_like"/>
    <property type="match status" value="2"/>
</dbReference>
<reference evidence="5 6" key="1">
    <citation type="submission" date="2016-05" db="EMBL/GenBank/DDBJ databases">
        <title>A degradative enzymes factory behind the ericoid mycorrhizal symbiosis.</title>
        <authorList>
            <consortium name="DOE Joint Genome Institute"/>
            <person name="Martino E."/>
            <person name="Morin E."/>
            <person name="Grelet G."/>
            <person name="Kuo A."/>
            <person name="Kohler A."/>
            <person name="Daghino S."/>
            <person name="Barry K."/>
            <person name="Choi C."/>
            <person name="Cichocki N."/>
            <person name="Clum A."/>
            <person name="Copeland A."/>
            <person name="Hainaut M."/>
            <person name="Haridas S."/>
            <person name="Labutti K."/>
            <person name="Lindquist E."/>
            <person name="Lipzen A."/>
            <person name="Khouja H.-R."/>
            <person name="Murat C."/>
            <person name="Ohm R."/>
            <person name="Olson A."/>
            <person name="Spatafora J."/>
            <person name="Veneault-Fourrey C."/>
            <person name="Henrissat B."/>
            <person name="Grigoriev I."/>
            <person name="Martin F."/>
            <person name="Perotto S."/>
        </authorList>
    </citation>
    <scope>NUCLEOTIDE SEQUENCE [LARGE SCALE GENOMIC DNA]</scope>
    <source>
        <strain evidence="5 6">UAMH 7357</strain>
    </source>
</reference>
<dbReference type="GO" id="GO:0005737">
    <property type="term" value="C:cytoplasm"/>
    <property type="evidence" value="ECO:0007669"/>
    <property type="project" value="TreeGrafter"/>
</dbReference>
<dbReference type="Gene3D" id="3.30.559.10">
    <property type="entry name" value="Chloramphenicol acetyltransferase-like domain"/>
    <property type="match status" value="2"/>
</dbReference>
<dbReference type="Gene3D" id="3.40.50.980">
    <property type="match status" value="2"/>
</dbReference>
<dbReference type="FunFam" id="3.30.559.30:FF:000003">
    <property type="entry name" value="Nonribosomal peptide synthase SidD"/>
    <property type="match status" value="1"/>
</dbReference>
<proteinExistence type="predicted"/>
<dbReference type="SUPFAM" id="SSF56801">
    <property type="entry name" value="Acetyl-CoA synthetase-like"/>
    <property type="match status" value="2"/>
</dbReference>
<evidence type="ECO:0000259" key="4">
    <source>
        <dbReference type="PROSITE" id="PS50075"/>
    </source>
</evidence>
<dbReference type="SUPFAM" id="SSF47336">
    <property type="entry name" value="ACP-like"/>
    <property type="match status" value="3"/>
</dbReference>
<name>A0A2J6PH16_9HELO</name>
<dbReference type="Gene3D" id="3.40.50.12780">
    <property type="entry name" value="N-terminal domain of ligase-like"/>
    <property type="match status" value="1"/>
</dbReference>
<dbReference type="FunFam" id="3.30.300.30:FF:000015">
    <property type="entry name" value="Nonribosomal peptide synthase SidD"/>
    <property type="match status" value="2"/>
</dbReference>
<dbReference type="InterPro" id="IPR045851">
    <property type="entry name" value="AMP-bd_C_sf"/>
</dbReference>
<dbReference type="Pfam" id="PF00501">
    <property type="entry name" value="AMP-binding"/>
    <property type="match status" value="2"/>
</dbReference>
<dbReference type="CDD" id="cd19545">
    <property type="entry name" value="FUM14_C_NRPS-like"/>
    <property type="match status" value="2"/>
</dbReference>
<evidence type="ECO:0000256" key="2">
    <source>
        <dbReference type="ARBA" id="ARBA00022553"/>
    </source>
</evidence>
<dbReference type="EMBL" id="KZ613535">
    <property type="protein sequence ID" value="PMD13176.1"/>
    <property type="molecule type" value="Genomic_DNA"/>
</dbReference>
<dbReference type="STRING" id="1745343.A0A2J6PH16"/>
<dbReference type="Gene3D" id="3.30.300.30">
    <property type="match status" value="2"/>
</dbReference>
<dbReference type="Gene3D" id="2.30.38.10">
    <property type="entry name" value="Luciferase, Domain 3"/>
    <property type="match status" value="1"/>
</dbReference>
<accession>A0A2J6PH16</accession>
<dbReference type="Proteomes" id="UP000235672">
    <property type="component" value="Unassembled WGS sequence"/>
</dbReference>